<dbReference type="InterPro" id="IPR003439">
    <property type="entry name" value="ABC_transporter-like_ATP-bd"/>
</dbReference>
<dbReference type="SMART" id="SM00382">
    <property type="entry name" value="AAA"/>
    <property type="match status" value="2"/>
</dbReference>
<feature type="transmembrane region" description="Helical" evidence="8">
    <location>
        <begin position="858"/>
        <end position="880"/>
    </location>
</feature>
<dbReference type="PANTHER" id="PTHR43394:SF15">
    <property type="entry name" value="ALPHA-FACTOR-TRANSPORTING ATPASE"/>
    <property type="match status" value="1"/>
</dbReference>
<proteinExistence type="predicted"/>
<feature type="compositionally biased region" description="Polar residues" evidence="7">
    <location>
        <begin position="1257"/>
        <end position="1266"/>
    </location>
</feature>
<feature type="transmembrane region" description="Helical" evidence="8">
    <location>
        <begin position="209"/>
        <end position="229"/>
    </location>
</feature>
<comment type="subcellular location">
    <subcellularLocation>
        <location evidence="1">Membrane</location>
        <topology evidence="1">Multi-pass membrane protein</topology>
    </subcellularLocation>
</comment>
<feature type="compositionally biased region" description="Pro residues" evidence="7">
    <location>
        <begin position="1241"/>
        <end position="1250"/>
    </location>
</feature>
<dbReference type="FunFam" id="3.40.50.300:FF:001471">
    <property type="entry name" value="P-loop containing nucleoside triphosphate hydrolase protein"/>
    <property type="match status" value="1"/>
</dbReference>
<keyword evidence="12" id="KW-1185">Reference proteome</keyword>
<dbReference type="InterPro" id="IPR039421">
    <property type="entry name" value="Type_1_exporter"/>
</dbReference>
<feature type="domain" description="ABC transporter" evidence="9">
    <location>
        <begin position="387"/>
        <end position="626"/>
    </location>
</feature>
<dbReference type="CDD" id="cd18577">
    <property type="entry name" value="ABC_6TM_Pgp_ABCB1_D1_like"/>
    <property type="match status" value="1"/>
</dbReference>
<feature type="transmembrane region" description="Helical" evidence="8">
    <location>
        <begin position="973"/>
        <end position="997"/>
    </location>
</feature>
<evidence type="ECO:0000256" key="1">
    <source>
        <dbReference type="ARBA" id="ARBA00004141"/>
    </source>
</evidence>
<evidence type="ECO:0000256" key="6">
    <source>
        <dbReference type="ARBA" id="ARBA00023136"/>
    </source>
</evidence>
<organism evidence="11 12">
    <name type="scientific">Cytospora mali</name>
    <name type="common">Apple Valsa canker fungus</name>
    <name type="synonym">Valsa mali</name>
    <dbReference type="NCBI Taxonomy" id="578113"/>
    <lineage>
        <taxon>Eukaryota</taxon>
        <taxon>Fungi</taxon>
        <taxon>Dikarya</taxon>
        <taxon>Ascomycota</taxon>
        <taxon>Pezizomycotina</taxon>
        <taxon>Sordariomycetes</taxon>
        <taxon>Sordariomycetidae</taxon>
        <taxon>Diaporthales</taxon>
        <taxon>Cytosporaceae</taxon>
        <taxon>Cytospora</taxon>
    </lineage>
</organism>
<dbReference type="Gene3D" id="1.20.1560.10">
    <property type="entry name" value="ABC transporter type 1, transmembrane domain"/>
    <property type="match status" value="2"/>
</dbReference>
<sequence length="1572" mass="172175">MDQPQVIPIQAPGKGPDSEPSPQNSEHNYDDKPGNAPSKSTWRHLFVFTERRHAAFLSFAVIAAVLVAATKTLYAILLGKIMDIVSPLGAGTISGTTAMEGVRIWCLVLTGVGVAIWAFNSALMALWVIFGELAAKSARESLFSNLLSKEMAWFDRQQEGVSSSLSSMQIQTRELQMATSQVFGFLVTDLFISVGCLIIAFYYSWELTLVLMATIPVSVVALNLISRGLEAAIEAQKRELAEASKHVNAAVTAIDLVKVYNGFDHEVWQYMQAVRRSMQYFLQQARRNAMQMGFIKLWMVNLFVIGFWLAVYLVNKGSTTAGNALTTFYAIVTAFQCIENVGPQWLVLAKGIAAGYSLEKVVLGLSVGRQIRGLKGTHRPERCAGDIELSNVSFAYSSNPDRTVLNRSSFFFAAGEMTFLVGRSGSGKSTLSNLLLKFYEPLTGSVLIDGHPLQTLDDNWVRSNVTLIQQSSILFNDTFLMNIAIGSRYPSTVTREDVQAVCESALLQSTVSGLPDGLDTNVGIGGYSLSGGQRQRLALARARLRDPPVLILDEVTSGLDPTSRVLILEAIRTWRTGKTTIIITHDVSQIQNEDYVYVLDKSFLVQEGFRRDLAKDGGGMFASLLTLTDDGVTHRDSTDTVSSIASNAAGLSSSESLAQTPIVATSRLSKILPQPQDASSPGPGGLFRMTLGAGMQRSTVMRTKELWDAPVGLTDPDRGRISYAASNVEMEHSRIASNQRANKRRISRDTYSIEYKAPLEKRKSSLEFVQEMGEAIKARRPYVRTPRRHPAKQQLDESKKRKGSTISAASTTHEAIPKACQHEKTTKPTSVSKRRNISLYKILGTVWPMLDKPNRIRAILGLVSCLVAAACNPAFAYVFAQLLAAFWAPPAEMTSAGRTWAIRLTIIAAADGTATFAAHYLMQCTGQAWVAALRVEALKRILSQPKQWFDKPRHAPSRIVEVLDRNAEEMRNLVGRFVPVVLIVAGMIFSGLIWALVISWRLTLVTLASGPAVYAATRASASVSAKWEARCNAMAEATNSVAVETFLNIRVVKALTLEEYFSTKHANSAEDTLRVGVKRGMWIGLFYGLNQSMSWWLTALVFWYATVLLTSPGATISVTDIMQVINLLLFSMGTATAMMNNIPQIAQAKATSIQILYYATLSYSNSHEGRGEKRILTPFPVEMRSLQFAYPTAKGSREPNRILRNVNLKVDRGDCIAIVGASGCGKSTIASLLLRLYEPSDSPPTEPQIPVPDKSQHPSFSRLPTGQQQQQQAPLTYARVPASSLSSTILRTHIAHVPQQPFLFPTTIRENIVYGLHPDSPLRELSSVVAAAKLACIHDFIVSLPDGYATLVGEGGVGLSGGQAQRVGIARALVRKPKLLVMDEPTSALDADGAEGVRVAIRLLVQQSRRARVEERMAVVVVTHSKEMMRMAGRIVVMDQGFVAEEGSFEELLGQRGKFAELIGGGAWMVAHSAPGSGKSSSKKVNPKAVVTASVPRLQGQSPLRGQSPRSEYEGEVDGYWRVDIWDDTRTPTTFIPDNSLDDRHRISTAREDALQRLEGPPRQIDIRRGLV</sequence>
<dbReference type="PROSITE" id="PS00211">
    <property type="entry name" value="ABC_TRANSPORTER_1"/>
    <property type="match status" value="1"/>
</dbReference>
<feature type="domain" description="ABC transmembrane type-1" evidence="10">
    <location>
        <begin position="59"/>
        <end position="350"/>
    </location>
</feature>
<dbReference type="Pfam" id="PF00005">
    <property type="entry name" value="ABC_tran"/>
    <property type="match status" value="2"/>
</dbReference>
<feature type="region of interest" description="Disordered" evidence="7">
    <location>
        <begin position="784"/>
        <end position="828"/>
    </location>
</feature>
<keyword evidence="3" id="KW-0547">Nucleotide-binding</keyword>
<dbReference type="PANTHER" id="PTHR43394">
    <property type="entry name" value="ATP-DEPENDENT PERMEASE MDL1, MITOCHONDRIAL"/>
    <property type="match status" value="1"/>
</dbReference>
<dbReference type="PROSITE" id="PS50929">
    <property type="entry name" value="ABC_TM1F"/>
    <property type="match status" value="2"/>
</dbReference>
<dbReference type="SMR" id="A0A194W2Q5"/>
<feature type="compositionally biased region" description="Polar residues" evidence="7">
    <location>
        <begin position="804"/>
        <end position="813"/>
    </location>
</feature>
<dbReference type="EMBL" id="CM003103">
    <property type="protein sequence ID" value="KUI70744.1"/>
    <property type="molecule type" value="Genomic_DNA"/>
</dbReference>
<keyword evidence="5 8" id="KW-1133">Transmembrane helix</keyword>
<dbReference type="InterPro" id="IPR011527">
    <property type="entry name" value="ABC1_TM_dom"/>
</dbReference>
<dbReference type="SUPFAM" id="SSF52540">
    <property type="entry name" value="P-loop containing nucleoside triphosphate hydrolases"/>
    <property type="match status" value="2"/>
</dbReference>
<feature type="domain" description="ABC transporter" evidence="9">
    <location>
        <begin position="1181"/>
        <end position="1465"/>
    </location>
</feature>
<dbReference type="GO" id="GO:0015421">
    <property type="term" value="F:ABC-type oligopeptide transporter activity"/>
    <property type="evidence" value="ECO:0007669"/>
    <property type="project" value="TreeGrafter"/>
</dbReference>
<dbReference type="Proteomes" id="UP000078559">
    <property type="component" value="Chromosome 6"/>
</dbReference>
<name>A0A194W2Q5_CYTMA</name>
<dbReference type="InterPro" id="IPR036640">
    <property type="entry name" value="ABC1_TM_sf"/>
</dbReference>
<dbReference type="InterPro" id="IPR003593">
    <property type="entry name" value="AAA+_ATPase"/>
</dbReference>
<feature type="region of interest" description="Disordered" evidence="7">
    <location>
        <begin position="1"/>
        <end position="36"/>
    </location>
</feature>
<evidence type="ECO:0000259" key="9">
    <source>
        <dbReference type="PROSITE" id="PS50893"/>
    </source>
</evidence>
<evidence type="ECO:0000259" key="10">
    <source>
        <dbReference type="PROSITE" id="PS50929"/>
    </source>
</evidence>
<feature type="transmembrane region" description="Helical" evidence="8">
    <location>
        <begin position="1124"/>
        <end position="1142"/>
    </location>
</feature>
<evidence type="ECO:0000256" key="7">
    <source>
        <dbReference type="SAM" id="MobiDB-lite"/>
    </source>
</evidence>
<evidence type="ECO:0000256" key="2">
    <source>
        <dbReference type="ARBA" id="ARBA00022692"/>
    </source>
</evidence>
<reference evidence="11" key="1">
    <citation type="submission" date="2014-12" db="EMBL/GenBank/DDBJ databases">
        <title>Genome Sequence of Valsa Canker Pathogens Uncovers a Specific Adaption of Colonization on Woody Bark.</title>
        <authorList>
            <person name="Yin Z."/>
            <person name="Liu H."/>
            <person name="Gao X."/>
            <person name="Li Z."/>
            <person name="Song N."/>
            <person name="Ke X."/>
            <person name="Dai Q."/>
            <person name="Wu Y."/>
            <person name="Sun Y."/>
            <person name="Xu J.-R."/>
            <person name="Kang Z.K."/>
            <person name="Wang L."/>
            <person name="Huang L."/>
        </authorList>
    </citation>
    <scope>NUCLEOTIDE SEQUENCE [LARGE SCALE GENOMIC DNA]</scope>
    <source>
        <strain evidence="11">03-8</strain>
    </source>
</reference>
<evidence type="ECO:0000313" key="11">
    <source>
        <dbReference type="EMBL" id="KUI70744.1"/>
    </source>
</evidence>
<dbReference type="OrthoDB" id="6500128at2759"/>
<dbReference type="GO" id="GO:0005524">
    <property type="term" value="F:ATP binding"/>
    <property type="evidence" value="ECO:0007669"/>
    <property type="project" value="UniProtKB-KW"/>
</dbReference>
<dbReference type="GO" id="GO:0090374">
    <property type="term" value="P:oligopeptide export from mitochondrion"/>
    <property type="evidence" value="ECO:0007669"/>
    <property type="project" value="TreeGrafter"/>
</dbReference>
<gene>
    <name evidence="11" type="ORF">VM1G_05676</name>
</gene>
<dbReference type="InterPro" id="IPR017871">
    <property type="entry name" value="ABC_transporter-like_CS"/>
</dbReference>
<keyword evidence="6 8" id="KW-0472">Membrane</keyword>
<feature type="transmembrane region" description="Helical" evidence="8">
    <location>
        <begin position="320"/>
        <end position="338"/>
    </location>
</feature>
<dbReference type="CDD" id="cd18578">
    <property type="entry name" value="ABC_6TM_Pgp_ABCB1_D2_like"/>
    <property type="match status" value="1"/>
</dbReference>
<evidence type="ECO:0000256" key="5">
    <source>
        <dbReference type="ARBA" id="ARBA00022989"/>
    </source>
</evidence>
<feature type="transmembrane region" description="Helical" evidence="8">
    <location>
        <begin position="54"/>
        <end position="82"/>
    </location>
</feature>
<dbReference type="Pfam" id="PF00664">
    <property type="entry name" value="ABC_membrane"/>
    <property type="match status" value="2"/>
</dbReference>
<dbReference type="SUPFAM" id="SSF90123">
    <property type="entry name" value="ABC transporter transmembrane region"/>
    <property type="match status" value="2"/>
</dbReference>
<dbReference type="PROSITE" id="PS50893">
    <property type="entry name" value="ABC_TRANSPORTER_2"/>
    <property type="match status" value="2"/>
</dbReference>
<feature type="transmembrane region" description="Helical" evidence="8">
    <location>
        <begin position="1093"/>
        <end position="1112"/>
    </location>
</feature>
<dbReference type="GO" id="GO:0016887">
    <property type="term" value="F:ATP hydrolysis activity"/>
    <property type="evidence" value="ECO:0007669"/>
    <property type="project" value="InterPro"/>
</dbReference>
<feature type="transmembrane region" description="Helical" evidence="8">
    <location>
        <begin position="294"/>
        <end position="314"/>
    </location>
</feature>
<feature type="transmembrane region" description="Helical" evidence="8">
    <location>
        <begin position="102"/>
        <end position="130"/>
    </location>
</feature>
<accession>A0A194W2Q5</accession>
<feature type="transmembrane region" description="Helical" evidence="8">
    <location>
        <begin position="182"/>
        <end position="203"/>
    </location>
</feature>
<dbReference type="InterPro" id="IPR027417">
    <property type="entry name" value="P-loop_NTPase"/>
</dbReference>
<feature type="region of interest" description="Disordered" evidence="7">
    <location>
        <begin position="1240"/>
        <end position="1276"/>
    </location>
</feature>
<protein>
    <submittedName>
        <fullName evidence="11">Alpha-factor-transporting ATPase</fullName>
    </submittedName>
</protein>
<keyword evidence="2 8" id="KW-0812">Transmembrane</keyword>
<evidence type="ECO:0000256" key="4">
    <source>
        <dbReference type="ARBA" id="ARBA00022840"/>
    </source>
</evidence>
<dbReference type="Gene3D" id="3.40.50.300">
    <property type="entry name" value="P-loop containing nucleotide triphosphate hydrolases"/>
    <property type="match status" value="2"/>
</dbReference>
<evidence type="ECO:0000256" key="8">
    <source>
        <dbReference type="SAM" id="Phobius"/>
    </source>
</evidence>
<feature type="domain" description="ABC transmembrane type-1" evidence="10">
    <location>
        <begin position="859"/>
        <end position="1147"/>
    </location>
</feature>
<feature type="transmembrane region" description="Helical" evidence="8">
    <location>
        <begin position="900"/>
        <end position="921"/>
    </location>
</feature>
<dbReference type="GO" id="GO:0005743">
    <property type="term" value="C:mitochondrial inner membrane"/>
    <property type="evidence" value="ECO:0007669"/>
    <property type="project" value="TreeGrafter"/>
</dbReference>
<keyword evidence="4" id="KW-0067">ATP-binding</keyword>
<evidence type="ECO:0000256" key="3">
    <source>
        <dbReference type="ARBA" id="ARBA00022741"/>
    </source>
</evidence>
<evidence type="ECO:0000313" key="12">
    <source>
        <dbReference type="Proteomes" id="UP000078559"/>
    </source>
</evidence>